<feature type="repeat" description="WD" evidence="3">
    <location>
        <begin position="7"/>
        <end position="34"/>
    </location>
</feature>
<evidence type="ECO:0000313" key="5">
    <source>
        <dbReference type="Proteomes" id="UP000238762"/>
    </source>
</evidence>
<dbReference type="PANTHER" id="PTHR19848:SF8">
    <property type="entry name" value="F-BOX AND WD REPEAT DOMAIN CONTAINING 7"/>
    <property type="match status" value="1"/>
</dbReference>
<comment type="caution">
    <text evidence="4">The sequence shown here is derived from an EMBL/GenBank/DDBJ whole genome shotgun (WGS) entry which is preliminary data.</text>
</comment>
<dbReference type="Gene3D" id="2.130.10.10">
    <property type="entry name" value="YVTN repeat-like/Quinoprotein amine dehydrogenase"/>
    <property type="match status" value="1"/>
</dbReference>
<dbReference type="EMBL" id="PVWJ01000130">
    <property type="protein sequence ID" value="PSB01113.1"/>
    <property type="molecule type" value="Genomic_DNA"/>
</dbReference>
<dbReference type="AlphaFoldDB" id="A0A2T1BZ19"/>
<keyword evidence="1 3" id="KW-0853">WD repeat</keyword>
<keyword evidence="5" id="KW-1185">Reference proteome</keyword>
<reference evidence="4 5" key="2">
    <citation type="submission" date="2018-03" db="EMBL/GenBank/DDBJ databases">
        <title>The ancient ancestry and fast evolution of plastids.</title>
        <authorList>
            <person name="Moore K.R."/>
            <person name="Magnabosco C."/>
            <person name="Momper L."/>
            <person name="Gold D.A."/>
            <person name="Bosak T."/>
            <person name="Fournier G.P."/>
        </authorList>
    </citation>
    <scope>NUCLEOTIDE SEQUENCE [LARGE SCALE GENOMIC DNA]</scope>
    <source>
        <strain evidence="4 5">CCAP 1448/3</strain>
    </source>
</reference>
<dbReference type="PROSITE" id="PS50082">
    <property type="entry name" value="WD_REPEATS_2"/>
    <property type="match status" value="3"/>
</dbReference>
<dbReference type="PANTHER" id="PTHR19848">
    <property type="entry name" value="WD40 REPEAT PROTEIN"/>
    <property type="match status" value="1"/>
</dbReference>
<name>A0A2T1BZ19_9CYAN</name>
<dbReference type="RefSeq" id="WP_106290692.1">
    <property type="nucleotide sequence ID" value="NZ_CAWNTC010000164.1"/>
</dbReference>
<feature type="repeat" description="WD" evidence="3">
    <location>
        <begin position="105"/>
        <end position="136"/>
    </location>
</feature>
<accession>A0A2T1BZ19</accession>
<dbReference type="PRINTS" id="PR00320">
    <property type="entry name" value="GPROTEINBRPT"/>
</dbReference>
<evidence type="ECO:0000256" key="1">
    <source>
        <dbReference type="ARBA" id="ARBA00022574"/>
    </source>
</evidence>
<dbReference type="InterPro" id="IPR036322">
    <property type="entry name" value="WD40_repeat_dom_sf"/>
</dbReference>
<organism evidence="4 5">
    <name type="scientific">Merismopedia glauca CCAP 1448/3</name>
    <dbReference type="NCBI Taxonomy" id="1296344"/>
    <lineage>
        <taxon>Bacteria</taxon>
        <taxon>Bacillati</taxon>
        <taxon>Cyanobacteriota</taxon>
        <taxon>Cyanophyceae</taxon>
        <taxon>Synechococcales</taxon>
        <taxon>Merismopediaceae</taxon>
        <taxon>Merismopedia</taxon>
    </lineage>
</organism>
<sequence length="161" mass="17320">MDIGTTVKGVDISPDGKLIASASVDGRVKIWRIDGILEGELADPQTVNPIGVECQPTKSDRCQPLAHQTTVNTVSFSPDGQRLVSTSADRTIKLWSVDGKLIETFAGDGAEIIEAKFSPDGQLIASTAEDQTVKLWRSVALYSKPCLKKVLQSHLVLTVNC</sequence>
<evidence type="ECO:0000256" key="3">
    <source>
        <dbReference type="PROSITE-ProRule" id="PRU00221"/>
    </source>
</evidence>
<dbReference type="Proteomes" id="UP000238762">
    <property type="component" value="Unassembled WGS sequence"/>
</dbReference>
<dbReference type="PROSITE" id="PS50294">
    <property type="entry name" value="WD_REPEATS_REGION"/>
    <property type="match status" value="3"/>
</dbReference>
<proteinExistence type="predicted"/>
<dbReference type="InterPro" id="IPR020472">
    <property type="entry name" value="WD40_PAC1"/>
</dbReference>
<dbReference type="SMART" id="SM00320">
    <property type="entry name" value="WD40"/>
    <property type="match status" value="3"/>
</dbReference>
<dbReference type="Pfam" id="PF00400">
    <property type="entry name" value="WD40"/>
    <property type="match status" value="3"/>
</dbReference>
<dbReference type="SUPFAM" id="SSF50978">
    <property type="entry name" value="WD40 repeat-like"/>
    <property type="match status" value="1"/>
</dbReference>
<feature type="repeat" description="WD" evidence="3">
    <location>
        <begin position="64"/>
        <end position="98"/>
    </location>
</feature>
<dbReference type="InterPro" id="IPR001680">
    <property type="entry name" value="WD40_rpt"/>
</dbReference>
<reference evidence="4 5" key="1">
    <citation type="submission" date="2018-02" db="EMBL/GenBank/DDBJ databases">
        <authorList>
            <person name="Cohen D.B."/>
            <person name="Kent A.D."/>
        </authorList>
    </citation>
    <scope>NUCLEOTIDE SEQUENCE [LARGE SCALE GENOMIC DNA]</scope>
    <source>
        <strain evidence="4 5">CCAP 1448/3</strain>
    </source>
</reference>
<evidence type="ECO:0000256" key="2">
    <source>
        <dbReference type="ARBA" id="ARBA00022737"/>
    </source>
</evidence>
<protein>
    <submittedName>
        <fullName evidence="4">Uncharacterized protein</fullName>
    </submittedName>
</protein>
<gene>
    <name evidence="4" type="ORF">C7B64_20055</name>
</gene>
<keyword evidence="2" id="KW-0677">Repeat</keyword>
<dbReference type="OrthoDB" id="422888at2"/>
<dbReference type="InterPro" id="IPR015943">
    <property type="entry name" value="WD40/YVTN_repeat-like_dom_sf"/>
</dbReference>
<evidence type="ECO:0000313" key="4">
    <source>
        <dbReference type="EMBL" id="PSB01113.1"/>
    </source>
</evidence>